<evidence type="ECO:0000313" key="3">
    <source>
        <dbReference type="Proteomes" id="UP000324222"/>
    </source>
</evidence>
<protein>
    <submittedName>
        <fullName evidence="2">Uncharacterized protein</fullName>
    </submittedName>
</protein>
<name>A0A5B7ILT0_PORTR</name>
<sequence>MAGRGGESSKGRQEGQVRRWRASVE</sequence>
<gene>
    <name evidence="2" type="ORF">E2C01_078022</name>
</gene>
<feature type="region of interest" description="Disordered" evidence="1">
    <location>
        <begin position="1"/>
        <end position="25"/>
    </location>
</feature>
<proteinExistence type="predicted"/>
<accession>A0A5B7ILT0</accession>
<evidence type="ECO:0000313" key="2">
    <source>
        <dbReference type="EMBL" id="MPC83315.1"/>
    </source>
</evidence>
<dbReference type="Proteomes" id="UP000324222">
    <property type="component" value="Unassembled WGS sequence"/>
</dbReference>
<evidence type="ECO:0000256" key="1">
    <source>
        <dbReference type="SAM" id="MobiDB-lite"/>
    </source>
</evidence>
<reference evidence="2 3" key="1">
    <citation type="submission" date="2019-05" db="EMBL/GenBank/DDBJ databases">
        <title>Another draft genome of Portunus trituberculatus and its Hox gene families provides insights of decapod evolution.</title>
        <authorList>
            <person name="Jeong J.-H."/>
            <person name="Song I."/>
            <person name="Kim S."/>
            <person name="Choi T."/>
            <person name="Kim D."/>
            <person name="Ryu S."/>
            <person name="Kim W."/>
        </authorList>
    </citation>
    <scope>NUCLEOTIDE SEQUENCE [LARGE SCALE GENOMIC DNA]</scope>
    <source>
        <tissue evidence="2">Muscle</tissue>
    </source>
</reference>
<comment type="caution">
    <text evidence="2">The sequence shown here is derived from an EMBL/GenBank/DDBJ whole genome shotgun (WGS) entry which is preliminary data.</text>
</comment>
<organism evidence="2 3">
    <name type="scientific">Portunus trituberculatus</name>
    <name type="common">Swimming crab</name>
    <name type="synonym">Neptunus trituberculatus</name>
    <dbReference type="NCBI Taxonomy" id="210409"/>
    <lineage>
        <taxon>Eukaryota</taxon>
        <taxon>Metazoa</taxon>
        <taxon>Ecdysozoa</taxon>
        <taxon>Arthropoda</taxon>
        <taxon>Crustacea</taxon>
        <taxon>Multicrustacea</taxon>
        <taxon>Malacostraca</taxon>
        <taxon>Eumalacostraca</taxon>
        <taxon>Eucarida</taxon>
        <taxon>Decapoda</taxon>
        <taxon>Pleocyemata</taxon>
        <taxon>Brachyura</taxon>
        <taxon>Eubrachyura</taxon>
        <taxon>Portunoidea</taxon>
        <taxon>Portunidae</taxon>
        <taxon>Portuninae</taxon>
        <taxon>Portunus</taxon>
    </lineage>
</organism>
<dbReference type="AlphaFoldDB" id="A0A5B7ILT0"/>
<dbReference type="EMBL" id="VSRR010062184">
    <property type="protein sequence ID" value="MPC83315.1"/>
    <property type="molecule type" value="Genomic_DNA"/>
</dbReference>
<feature type="compositionally biased region" description="Basic and acidic residues" evidence="1">
    <location>
        <begin position="7"/>
        <end position="25"/>
    </location>
</feature>
<keyword evidence="3" id="KW-1185">Reference proteome</keyword>